<sequence>MVRSESGKNLTHDLAEKIGRMIVSGDVAAGQNLPIEADLCAKFESSRTVTREAVKMLTAKGLVGQRPKRGTYVEPESNWNFLDPDVLQWILQRQFSPVLLKEFLIVRRAIEPAAAAEVIKHGSSWEIDAIGAALDRFRKAPPGEESLEADIAFHITILEASGNRFLRQFAPMVETALRFSIRMTNEEKGVSVADIEAHADIYEAIRQRKEKLAMRLFTELLNEAIALTESAEKRARMQAADA</sequence>
<reference evidence="5" key="2">
    <citation type="submission" date="2020-09" db="EMBL/GenBank/DDBJ databases">
        <authorList>
            <person name="Sun Q."/>
            <person name="Zhou Y."/>
        </authorList>
    </citation>
    <scope>NUCLEOTIDE SEQUENCE</scope>
    <source>
        <strain evidence="5">CGMCC 1.12921</strain>
    </source>
</reference>
<dbReference type="AlphaFoldDB" id="A0A8J2V5G8"/>
<keyword evidence="3" id="KW-0804">Transcription</keyword>
<dbReference type="EMBL" id="BMGH01000001">
    <property type="protein sequence ID" value="GGD07699.1"/>
    <property type="molecule type" value="Genomic_DNA"/>
</dbReference>
<comment type="caution">
    <text evidence="5">The sequence shown here is derived from an EMBL/GenBank/DDBJ whole genome shotgun (WGS) entry which is preliminary data.</text>
</comment>
<keyword evidence="6" id="KW-1185">Reference proteome</keyword>
<dbReference type="CDD" id="cd07377">
    <property type="entry name" value="WHTH_GntR"/>
    <property type="match status" value="1"/>
</dbReference>
<dbReference type="Pfam" id="PF07729">
    <property type="entry name" value="FCD"/>
    <property type="match status" value="1"/>
</dbReference>
<feature type="domain" description="HTH gntR-type" evidence="4">
    <location>
        <begin position="8"/>
        <end position="76"/>
    </location>
</feature>
<evidence type="ECO:0000256" key="1">
    <source>
        <dbReference type="ARBA" id="ARBA00023015"/>
    </source>
</evidence>
<keyword evidence="1" id="KW-0805">Transcription regulation</keyword>
<dbReference type="InterPro" id="IPR036388">
    <property type="entry name" value="WH-like_DNA-bd_sf"/>
</dbReference>
<dbReference type="Gene3D" id="1.10.10.10">
    <property type="entry name" value="Winged helix-like DNA-binding domain superfamily/Winged helix DNA-binding domain"/>
    <property type="match status" value="1"/>
</dbReference>
<evidence type="ECO:0000256" key="2">
    <source>
        <dbReference type="ARBA" id="ARBA00023125"/>
    </source>
</evidence>
<evidence type="ECO:0000256" key="3">
    <source>
        <dbReference type="ARBA" id="ARBA00023163"/>
    </source>
</evidence>
<dbReference type="RefSeq" id="WP_188158952.1">
    <property type="nucleotide sequence ID" value="NZ_BMGH01000001.1"/>
</dbReference>
<dbReference type="SMART" id="SM00345">
    <property type="entry name" value="HTH_GNTR"/>
    <property type="match status" value="1"/>
</dbReference>
<dbReference type="GO" id="GO:0003677">
    <property type="term" value="F:DNA binding"/>
    <property type="evidence" value="ECO:0007669"/>
    <property type="project" value="UniProtKB-KW"/>
</dbReference>
<organism evidence="5 6">
    <name type="scientific">Aquisalinus flavus</name>
    <dbReference type="NCBI Taxonomy" id="1526572"/>
    <lineage>
        <taxon>Bacteria</taxon>
        <taxon>Pseudomonadati</taxon>
        <taxon>Pseudomonadota</taxon>
        <taxon>Alphaproteobacteria</taxon>
        <taxon>Parvularculales</taxon>
        <taxon>Parvularculaceae</taxon>
        <taxon>Aquisalinus</taxon>
    </lineage>
</organism>
<dbReference type="InterPro" id="IPR008920">
    <property type="entry name" value="TF_FadR/GntR_C"/>
</dbReference>
<gene>
    <name evidence="5" type="ORF">GCM10011342_15700</name>
</gene>
<dbReference type="PROSITE" id="PS50949">
    <property type="entry name" value="HTH_GNTR"/>
    <property type="match status" value="1"/>
</dbReference>
<evidence type="ECO:0000313" key="6">
    <source>
        <dbReference type="Proteomes" id="UP000613582"/>
    </source>
</evidence>
<dbReference type="Pfam" id="PF00392">
    <property type="entry name" value="GntR"/>
    <property type="match status" value="1"/>
</dbReference>
<dbReference type="SUPFAM" id="SSF46785">
    <property type="entry name" value="Winged helix' DNA-binding domain"/>
    <property type="match status" value="1"/>
</dbReference>
<dbReference type="Proteomes" id="UP000613582">
    <property type="component" value="Unassembled WGS sequence"/>
</dbReference>
<accession>A0A8J2V5G8</accession>
<dbReference type="PANTHER" id="PTHR43537:SF44">
    <property type="entry name" value="GNTR FAMILY REGULATORY PROTEIN"/>
    <property type="match status" value="1"/>
</dbReference>
<dbReference type="PRINTS" id="PR00035">
    <property type="entry name" value="HTHGNTR"/>
</dbReference>
<protein>
    <submittedName>
        <fullName evidence="5">GntR family transcriptional regulator</fullName>
    </submittedName>
</protein>
<dbReference type="SUPFAM" id="SSF48008">
    <property type="entry name" value="GntR ligand-binding domain-like"/>
    <property type="match status" value="1"/>
</dbReference>
<name>A0A8J2V5G8_9PROT</name>
<evidence type="ECO:0000313" key="5">
    <source>
        <dbReference type="EMBL" id="GGD07699.1"/>
    </source>
</evidence>
<dbReference type="InterPro" id="IPR036390">
    <property type="entry name" value="WH_DNA-bd_sf"/>
</dbReference>
<dbReference type="SMART" id="SM00895">
    <property type="entry name" value="FCD"/>
    <property type="match status" value="1"/>
</dbReference>
<keyword evidence="2" id="KW-0238">DNA-binding</keyword>
<evidence type="ECO:0000259" key="4">
    <source>
        <dbReference type="PROSITE" id="PS50949"/>
    </source>
</evidence>
<dbReference type="Gene3D" id="1.20.120.530">
    <property type="entry name" value="GntR ligand-binding domain-like"/>
    <property type="match status" value="1"/>
</dbReference>
<dbReference type="GO" id="GO:0003700">
    <property type="term" value="F:DNA-binding transcription factor activity"/>
    <property type="evidence" value="ECO:0007669"/>
    <property type="project" value="InterPro"/>
</dbReference>
<dbReference type="InterPro" id="IPR000524">
    <property type="entry name" value="Tscrpt_reg_HTH_GntR"/>
</dbReference>
<dbReference type="InterPro" id="IPR011711">
    <property type="entry name" value="GntR_C"/>
</dbReference>
<proteinExistence type="predicted"/>
<dbReference type="PANTHER" id="PTHR43537">
    <property type="entry name" value="TRANSCRIPTIONAL REGULATOR, GNTR FAMILY"/>
    <property type="match status" value="1"/>
</dbReference>
<reference evidence="5" key="1">
    <citation type="journal article" date="2014" name="Int. J. Syst. Evol. Microbiol.">
        <title>Complete genome sequence of Corynebacterium casei LMG S-19264T (=DSM 44701T), isolated from a smear-ripened cheese.</title>
        <authorList>
            <consortium name="US DOE Joint Genome Institute (JGI-PGF)"/>
            <person name="Walter F."/>
            <person name="Albersmeier A."/>
            <person name="Kalinowski J."/>
            <person name="Ruckert C."/>
        </authorList>
    </citation>
    <scope>NUCLEOTIDE SEQUENCE</scope>
    <source>
        <strain evidence="5">CGMCC 1.12921</strain>
    </source>
</reference>